<dbReference type="Gene3D" id="3.40.50.720">
    <property type="entry name" value="NAD(P)-binding Rossmann-like Domain"/>
    <property type="match status" value="1"/>
</dbReference>
<dbReference type="NCBIfam" id="TIGR01470">
    <property type="entry name" value="cysG_Nterm"/>
    <property type="match status" value="1"/>
</dbReference>
<dbReference type="EC" id="1.3.1.76" evidence="2"/>
<protein>
    <recommendedName>
        <fullName evidence="2">precorrin-2 dehydrogenase</fullName>
        <ecNumber evidence="2">1.3.1.76</ecNumber>
    </recommendedName>
</protein>
<evidence type="ECO:0000256" key="3">
    <source>
        <dbReference type="ARBA" id="ARBA00023002"/>
    </source>
</evidence>
<evidence type="ECO:0000256" key="5">
    <source>
        <dbReference type="ARBA" id="ARBA00023244"/>
    </source>
</evidence>
<reference evidence="7" key="2">
    <citation type="journal article" date="2021" name="PeerJ">
        <title>Extensive microbial diversity within the chicken gut microbiome revealed by metagenomics and culture.</title>
        <authorList>
            <person name="Gilroy R."/>
            <person name="Ravi A."/>
            <person name="Getino M."/>
            <person name="Pursley I."/>
            <person name="Horton D.L."/>
            <person name="Alikhan N.F."/>
            <person name="Baker D."/>
            <person name="Gharbi K."/>
            <person name="Hall N."/>
            <person name="Watson M."/>
            <person name="Adriaenssens E.M."/>
            <person name="Foster-Nyarko E."/>
            <person name="Jarju S."/>
            <person name="Secka A."/>
            <person name="Antonio M."/>
            <person name="Oren A."/>
            <person name="Chaudhuri R.R."/>
            <person name="La Ragione R."/>
            <person name="Hildebrand F."/>
            <person name="Pallen M.J."/>
        </authorList>
    </citation>
    <scope>NUCLEOTIDE SEQUENCE</scope>
    <source>
        <strain evidence="7">CHK190-19873</strain>
    </source>
</reference>
<evidence type="ECO:0000256" key="4">
    <source>
        <dbReference type="ARBA" id="ARBA00023027"/>
    </source>
</evidence>
<name>A0A9D1ESB8_9FIRM</name>
<dbReference type="PANTHER" id="PTHR35330">
    <property type="entry name" value="SIROHEME BIOSYNTHESIS PROTEIN MET8"/>
    <property type="match status" value="1"/>
</dbReference>
<dbReference type="Pfam" id="PF13241">
    <property type="entry name" value="NAD_binding_7"/>
    <property type="match status" value="1"/>
</dbReference>
<dbReference type="EMBL" id="DVIQ01000035">
    <property type="protein sequence ID" value="HIS31362.1"/>
    <property type="molecule type" value="Genomic_DNA"/>
</dbReference>
<comment type="pathway">
    <text evidence="1">Porphyrin-containing compound metabolism; siroheme biosynthesis; sirohydrochlorin from precorrin-2: step 1/1.</text>
</comment>
<evidence type="ECO:0000256" key="1">
    <source>
        <dbReference type="ARBA" id="ARBA00005010"/>
    </source>
</evidence>
<dbReference type="Proteomes" id="UP000823935">
    <property type="component" value="Unassembled WGS sequence"/>
</dbReference>
<comment type="caution">
    <text evidence="7">The sequence shown here is derived from an EMBL/GenBank/DDBJ whole genome shotgun (WGS) entry which is preliminary data.</text>
</comment>
<organism evidence="7 8">
    <name type="scientific">Candidatus Limivivens intestinipullorum</name>
    <dbReference type="NCBI Taxonomy" id="2840858"/>
    <lineage>
        <taxon>Bacteria</taxon>
        <taxon>Bacillati</taxon>
        <taxon>Bacillota</taxon>
        <taxon>Clostridia</taxon>
        <taxon>Lachnospirales</taxon>
        <taxon>Lachnospiraceae</taxon>
        <taxon>Lachnospiraceae incertae sedis</taxon>
        <taxon>Candidatus Limivivens</taxon>
    </lineage>
</organism>
<keyword evidence="4" id="KW-0520">NAD</keyword>
<dbReference type="GO" id="GO:0019354">
    <property type="term" value="P:siroheme biosynthetic process"/>
    <property type="evidence" value="ECO:0007669"/>
    <property type="project" value="InterPro"/>
</dbReference>
<dbReference type="GO" id="GO:0004325">
    <property type="term" value="F:ferrochelatase activity"/>
    <property type="evidence" value="ECO:0007669"/>
    <property type="project" value="InterPro"/>
</dbReference>
<gene>
    <name evidence="7" type="ORF">IAB44_07420</name>
</gene>
<keyword evidence="3" id="KW-0560">Oxidoreductase</keyword>
<dbReference type="InterPro" id="IPR028161">
    <property type="entry name" value="Met8-like"/>
</dbReference>
<dbReference type="SUPFAM" id="SSF51735">
    <property type="entry name" value="NAD(P)-binding Rossmann-fold domains"/>
    <property type="match status" value="1"/>
</dbReference>
<evidence type="ECO:0000313" key="7">
    <source>
        <dbReference type="EMBL" id="HIS31362.1"/>
    </source>
</evidence>
<keyword evidence="5" id="KW-0627">Porphyrin biosynthesis</keyword>
<dbReference type="InterPro" id="IPR036291">
    <property type="entry name" value="NAD(P)-bd_dom_sf"/>
</dbReference>
<reference evidence="7" key="1">
    <citation type="submission" date="2020-10" db="EMBL/GenBank/DDBJ databases">
        <authorList>
            <person name="Gilroy R."/>
        </authorList>
    </citation>
    <scope>NUCLEOTIDE SEQUENCE</scope>
    <source>
        <strain evidence="7">CHK190-19873</strain>
    </source>
</reference>
<evidence type="ECO:0000256" key="2">
    <source>
        <dbReference type="ARBA" id="ARBA00012400"/>
    </source>
</evidence>
<dbReference type="GO" id="GO:0043115">
    <property type="term" value="F:precorrin-2 dehydrogenase activity"/>
    <property type="evidence" value="ECO:0007669"/>
    <property type="project" value="UniProtKB-EC"/>
</dbReference>
<evidence type="ECO:0000256" key="6">
    <source>
        <dbReference type="ARBA" id="ARBA00047561"/>
    </source>
</evidence>
<proteinExistence type="predicted"/>
<dbReference type="AlphaFoldDB" id="A0A9D1ESB8"/>
<dbReference type="PANTHER" id="PTHR35330:SF1">
    <property type="entry name" value="SIROHEME BIOSYNTHESIS PROTEIN MET8"/>
    <property type="match status" value="1"/>
</dbReference>
<comment type="catalytic activity">
    <reaction evidence="6">
        <text>precorrin-2 + NAD(+) = sirohydrochlorin + NADH + 2 H(+)</text>
        <dbReference type="Rhea" id="RHEA:15613"/>
        <dbReference type="ChEBI" id="CHEBI:15378"/>
        <dbReference type="ChEBI" id="CHEBI:57540"/>
        <dbReference type="ChEBI" id="CHEBI:57945"/>
        <dbReference type="ChEBI" id="CHEBI:58351"/>
        <dbReference type="ChEBI" id="CHEBI:58827"/>
        <dbReference type="EC" id="1.3.1.76"/>
    </reaction>
</comment>
<evidence type="ECO:0000313" key="8">
    <source>
        <dbReference type="Proteomes" id="UP000823935"/>
    </source>
</evidence>
<accession>A0A9D1ESB8</accession>
<sequence>MFVDLSQKKVVVVGAGTIAKRRIRTLLEFTNQLVVIAPEVNRELLDLEKNGKIQILRKKYQREDIYDADMVIAATNDSQINTDIYNVCKCTGITVNVCSDKHKCDFYFPGIARKENVVIGVTASGDNHRAARETVEKIRKIL</sequence>
<dbReference type="InterPro" id="IPR006367">
    <property type="entry name" value="Sirohaem_synthase_N"/>
</dbReference>